<dbReference type="GO" id="GO:0020037">
    <property type="term" value="F:heme binding"/>
    <property type="evidence" value="ECO:0007669"/>
    <property type="project" value="InterPro"/>
</dbReference>
<dbReference type="Pfam" id="PF00067">
    <property type="entry name" value="p450"/>
    <property type="match status" value="1"/>
</dbReference>
<accession>A0A833MYN7</accession>
<dbReference type="GO" id="GO:0004497">
    <property type="term" value="F:monooxygenase activity"/>
    <property type="evidence" value="ECO:0007669"/>
    <property type="project" value="InterPro"/>
</dbReference>
<dbReference type="GO" id="GO:0016705">
    <property type="term" value="F:oxidoreductase activity, acting on paired donors, with incorporation or reduction of molecular oxygen"/>
    <property type="evidence" value="ECO:0007669"/>
    <property type="project" value="InterPro"/>
</dbReference>
<dbReference type="CDD" id="cd11067">
    <property type="entry name" value="CYP152"/>
    <property type="match status" value="1"/>
</dbReference>
<evidence type="ECO:0000256" key="2">
    <source>
        <dbReference type="ARBA" id="ARBA00010617"/>
    </source>
</evidence>
<dbReference type="PANTHER" id="PTHR46696">
    <property type="entry name" value="P450, PUTATIVE (EUROFUNG)-RELATED"/>
    <property type="match status" value="1"/>
</dbReference>
<comment type="cofactor">
    <cofactor evidence="1">
        <name>heme</name>
        <dbReference type="ChEBI" id="CHEBI:30413"/>
    </cofactor>
</comment>
<dbReference type="AlphaFoldDB" id="A0A833MYN7"/>
<proteinExistence type="inferred from homology"/>
<evidence type="ECO:0000313" key="3">
    <source>
        <dbReference type="EMBL" id="KAB7786485.1"/>
    </source>
</evidence>
<comment type="caution">
    <text evidence="3">The sequence shown here is derived from an EMBL/GenBank/DDBJ whole genome shotgun (WGS) entry which is preliminary data.</text>
</comment>
<sequence length="424" mass="47561">MPAAIATHRFRKARTLPREPAPDSTLALLREGYGFIRNRCREHGSDLFAARLLLSPVICMSGAEAARHFYDGHRFTRRHALPPTSFALIQDHGSVMVMDGAAHLARKAMFLSLVGEEALQRLAGLAERHWREAVSGWAQRDAVVLLDEAHRVLTAAVCEWVGLPLGPTEVDARAREFAAMIDGTGAVGPRNWRGHLYRARTERWVRKVIDEIRSGRRDVPPGAARTIAEHRDADGQRLDRTVAGVELINVLRPTVANARYIVFAAMALHDHPHQRAALAEGGEAAERFTDEVRRFYPFIPFIGGRVRAPFRFGGHDFREGEWVLMDLYGTNRDPRLWHEPERFDPDRFARETIDPFNMVSHGAGSARDGHRCPGEGITRILLRTLSRQLAATRYTVPPQDLTLDLAHVPARPRSGFVMRAVHAP</sequence>
<keyword evidence="3" id="KW-0560">Oxidoreductase</keyword>
<reference evidence="3 4" key="1">
    <citation type="submission" date="2019-10" db="EMBL/GenBank/DDBJ databases">
        <title>Draft Genome Sequence of the Caffeine Degrading Methylotroph Methylorubrum populi PINKEL.</title>
        <authorList>
            <person name="Dawson S.C."/>
            <person name="Zhang X."/>
            <person name="Wright M.E."/>
            <person name="Sharma G."/>
            <person name="Langner J.T."/>
            <person name="Ditty J.L."/>
            <person name="Subuyuj G.A."/>
        </authorList>
    </citation>
    <scope>NUCLEOTIDE SEQUENCE [LARGE SCALE GENOMIC DNA]</scope>
    <source>
        <strain evidence="3 4">Pinkel</strain>
    </source>
</reference>
<dbReference type="InterPro" id="IPR001128">
    <property type="entry name" value="Cyt_P450"/>
</dbReference>
<dbReference type="Proteomes" id="UP000469949">
    <property type="component" value="Unassembled WGS sequence"/>
</dbReference>
<evidence type="ECO:0000313" key="4">
    <source>
        <dbReference type="Proteomes" id="UP000469949"/>
    </source>
</evidence>
<dbReference type="InterPro" id="IPR036396">
    <property type="entry name" value="Cyt_P450_sf"/>
</dbReference>
<protein>
    <submittedName>
        <fullName evidence="3">Cytochrome P450 152A1</fullName>
        <ecNumber evidence="3">1.14.-.-</ecNumber>
    </submittedName>
</protein>
<dbReference type="Gene3D" id="1.10.630.10">
    <property type="entry name" value="Cytochrome P450"/>
    <property type="match status" value="1"/>
</dbReference>
<dbReference type="PANTHER" id="PTHR46696:SF1">
    <property type="entry name" value="CYTOCHROME P450 YJIB-RELATED"/>
    <property type="match status" value="1"/>
</dbReference>
<dbReference type="RefSeq" id="WP_152276279.1">
    <property type="nucleotide sequence ID" value="NZ_WEKV01000007.1"/>
</dbReference>
<name>A0A833MYN7_9HYPH</name>
<evidence type="ECO:0000256" key="1">
    <source>
        <dbReference type="ARBA" id="ARBA00001971"/>
    </source>
</evidence>
<organism evidence="3 4">
    <name type="scientific">Methylorubrum populi</name>
    <dbReference type="NCBI Taxonomy" id="223967"/>
    <lineage>
        <taxon>Bacteria</taxon>
        <taxon>Pseudomonadati</taxon>
        <taxon>Pseudomonadota</taxon>
        <taxon>Alphaproteobacteria</taxon>
        <taxon>Hyphomicrobiales</taxon>
        <taxon>Methylobacteriaceae</taxon>
        <taxon>Methylorubrum</taxon>
    </lineage>
</organism>
<dbReference type="GO" id="GO:0005506">
    <property type="term" value="F:iron ion binding"/>
    <property type="evidence" value="ECO:0007669"/>
    <property type="project" value="InterPro"/>
</dbReference>
<dbReference type="EC" id="1.14.-.-" evidence="3"/>
<comment type="similarity">
    <text evidence="2">Belongs to the cytochrome P450 family.</text>
</comment>
<dbReference type="EMBL" id="WEKV01000007">
    <property type="protein sequence ID" value="KAB7786485.1"/>
    <property type="molecule type" value="Genomic_DNA"/>
</dbReference>
<dbReference type="SUPFAM" id="SSF48264">
    <property type="entry name" value="Cytochrome P450"/>
    <property type="match status" value="1"/>
</dbReference>
<gene>
    <name evidence="3" type="ORF">F8B43_1123</name>
</gene>